<dbReference type="NCBIfam" id="TIGR01868">
    <property type="entry name" value="casD_Cas5e"/>
    <property type="match status" value="1"/>
</dbReference>
<dbReference type="GO" id="GO:0051607">
    <property type="term" value="P:defense response to virus"/>
    <property type="evidence" value="ECO:0007669"/>
    <property type="project" value="UniProtKB-KW"/>
</dbReference>
<evidence type="ECO:0000256" key="2">
    <source>
        <dbReference type="SAM" id="MobiDB-lite"/>
    </source>
</evidence>
<dbReference type="InterPro" id="IPR021124">
    <property type="entry name" value="CRISPR-assoc_prot_Cas5"/>
</dbReference>
<gene>
    <name evidence="3" type="ORF">GbCGDNIH9_1696</name>
</gene>
<reference evidence="4" key="1">
    <citation type="submission" date="2016-11" db="EMBL/GenBank/DDBJ databases">
        <title>Comparative genomic and phenotypic analysis of Granulibacter bethesdensis clinical isolates from patients with chronic granulomatous disease.</title>
        <authorList>
            <person name="Zarember K.A."/>
            <person name="Porcella S.F."/>
            <person name="Chu J."/>
            <person name="Ding L."/>
            <person name="Dahlstrom E."/>
            <person name="Barbian K."/>
            <person name="Martens C."/>
            <person name="Sykora L."/>
            <person name="Kramer S."/>
            <person name="Pettinato A.M."/>
            <person name="Hong H."/>
            <person name="Wald G."/>
            <person name="Berg L.J."/>
            <person name="Rogge L.S."/>
            <person name="Greenberg D.E."/>
            <person name="Falcone E.L."/>
            <person name="Neves J.F."/>
            <person name="Simoes M.J."/>
            <person name="Casal M."/>
            <person name="Rodriguez-Lopez F.C."/>
            <person name="Zelazny A."/>
            <person name="Gallin J.I."/>
            <person name="Holland S.M."/>
        </authorList>
    </citation>
    <scope>NUCLEOTIDE SEQUENCE [LARGE SCALE GENOMIC DNA]</scope>
    <source>
        <strain evidence="4">NIH9.1</strain>
    </source>
</reference>
<sequence length="245" mass="27285">MGTRYHPESRMMRWLVLQWRAPLASFGGTIIDSRGVTRDFPALSAVTGLLANALGFDRTDTPQLDRLQERIVFGARREQEPLLGRMTDFQTALLGSNDRGWTTRGRVEGRDGAATGEASTHIRQRDYHADMQMTVVLHLAPAEEAPTLDDIAKALLKPARPLFFGRKPCLPADYLLAAQEENRWVEAENAKAALIAVPGEGLLRAQWPAAPGEGKSLADRRNWRSGLHGGTRRVEEERITPVTRR</sequence>
<feature type="region of interest" description="Disordered" evidence="2">
    <location>
        <begin position="211"/>
        <end position="245"/>
    </location>
</feature>
<evidence type="ECO:0000313" key="4">
    <source>
        <dbReference type="Proteomes" id="UP000182373"/>
    </source>
</evidence>
<evidence type="ECO:0000256" key="1">
    <source>
        <dbReference type="ARBA" id="ARBA00023118"/>
    </source>
</evidence>
<dbReference type="Pfam" id="PF09704">
    <property type="entry name" value="Cas_Cas5d"/>
    <property type="match status" value="1"/>
</dbReference>
<dbReference type="CDD" id="cd09756">
    <property type="entry name" value="Cas5_I-E"/>
    <property type="match status" value="1"/>
</dbReference>
<dbReference type="RefSeq" id="WP_253735996.1">
    <property type="nucleotide sequence ID" value="NZ_CP018191.1"/>
</dbReference>
<organism evidence="3 4">
    <name type="scientific">Granulibacter bethesdensis</name>
    <dbReference type="NCBI Taxonomy" id="364410"/>
    <lineage>
        <taxon>Bacteria</taxon>
        <taxon>Pseudomonadati</taxon>
        <taxon>Pseudomonadota</taxon>
        <taxon>Alphaproteobacteria</taxon>
        <taxon>Acetobacterales</taxon>
        <taxon>Acetobacteraceae</taxon>
        <taxon>Granulibacter</taxon>
    </lineage>
</organism>
<dbReference type="NCBIfam" id="TIGR02593">
    <property type="entry name" value="CRISPR_cas5"/>
    <property type="match status" value="1"/>
</dbReference>
<keyword evidence="1" id="KW-0051">Antiviral defense</keyword>
<protein>
    <recommendedName>
        <fullName evidence="5">Type I-E CRISPR-associated protein Cas5/CasD</fullName>
    </recommendedName>
</protein>
<dbReference type="GO" id="GO:0003723">
    <property type="term" value="F:RNA binding"/>
    <property type="evidence" value="ECO:0007669"/>
    <property type="project" value="InterPro"/>
</dbReference>
<name>A0AAC9P9G7_9PROT</name>
<accession>A0AAC9P9G7</accession>
<evidence type="ECO:0000313" key="3">
    <source>
        <dbReference type="EMBL" id="APH54994.1"/>
    </source>
</evidence>
<evidence type="ECO:0008006" key="5">
    <source>
        <dbReference type="Google" id="ProtNLM"/>
    </source>
</evidence>
<proteinExistence type="predicted"/>
<dbReference type="Proteomes" id="UP000182373">
    <property type="component" value="Chromosome"/>
</dbReference>
<dbReference type="InterPro" id="IPR013422">
    <property type="entry name" value="CRISPR-assoc_prot_Cas5_N"/>
</dbReference>
<dbReference type="GO" id="GO:0043571">
    <property type="term" value="P:maintenance of CRISPR repeat elements"/>
    <property type="evidence" value="ECO:0007669"/>
    <property type="project" value="InterPro"/>
</dbReference>
<dbReference type="Gene3D" id="3.30.70.2660">
    <property type="match status" value="1"/>
</dbReference>
<dbReference type="InterPro" id="IPR010147">
    <property type="entry name" value="CRISPR-assoc_prot_CasD"/>
</dbReference>
<dbReference type="EMBL" id="CP018191">
    <property type="protein sequence ID" value="APH54994.1"/>
    <property type="molecule type" value="Genomic_DNA"/>
</dbReference>
<dbReference type="AlphaFoldDB" id="A0AAC9P9G7"/>